<evidence type="ECO:0008006" key="2">
    <source>
        <dbReference type="Google" id="ProtNLM"/>
    </source>
</evidence>
<dbReference type="Pfam" id="PF11731">
    <property type="entry name" value="Cdd1"/>
    <property type="match status" value="1"/>
</dbReference>
<dbReference type="EMBL" id="MK072278">
    <property type="protein sequence ID" value="AYV81478.1"/>
    <property type="molecule type" value="Genomic_DNA"/>
</dbReference>
<dbReference type="InterPro" id="IPR021725">
    <property type="entry name" value="Cdd1"/>
</dbReference>
<evidence type="ECO:0000313" key="1">
    <source>
        <dbReference type="EMBL" id="AYV81478.1"/>
    </source>
</evidence>
<sequence>MKRKIELKDLYSVGEATLRDFALLGIKTVSQLKKKNARSLYVKLSKIIGQKLDPCVEDVFSAAIAQARNPALPKEQRNWWYWSKIRKLRKF</sequence>
<accession>A0A3G5A2M8</accession>
<name>A0A3G5A2M8_9VIRU</name>
<reference evidence="1" key="1">
    <citation type="submission" date="2018-10" db="EMBL/GenBank/DDBJ databases">
        <title>Hidden diversity of soil giant viruses.</title>
        <authorList>
            <person name="Schulz F."/>
            <person name="Alteio L."/>
            <person name="Goudeau D."/>
            <person name="Ryan E.M."/>
            <person name="Malmstrom R.R."/>
            <person name="Blanchard J."/>
            <person name="Woyke T."/>
        </authorList>
    </citation>
    <scope>NUCLEOTIDE SEQUENCE</scope>
    <source>
        <strain evidence="1">HAV1</strain>
    </source>
</reference>
<proteinExistence type="predicted"/>
<protein>
    <recommendedName>
        <fullName evidence="2">Pathogenicity locus</fullName>
    </recommendedName>
</protein>
<dbReference type="Gene3D" id="1.10.150.20">
    <property type="entry name" value="5' to 3' exonuclease, C-terminal subdomain"/>
    <property type="match status" value="1"/>
</dbReference>
<organism evidence="1">
    <name type="scientific">Harvfovirus sp</name>
    <dbReference type="NCBI Taxonomy" id="2487768"/>
    <lineage>
        <taxon>Viruses</taxon>
        <taxon>Varidnaviria</taxon>
        <taxon>Bamfordvirae</taxon>
        <taxon>Nucleocytoviricota</taxon>
        <taxon>Megaviricetes</taxon>
        <taxon>Imitervirales</taxon>
        <taxon>Mimiviridae</taxon>
        <taxon>Klosneuvirinae</taxon>
    </lineage>
</organism>
<gene>
    <name evidence="1" type="ORF">Harvfovirus36_9</name>
</gene>